<dbReference type="PROSITE" id="PS51257">
    <property type="entry name" value="PROKAR_LIPOPROTEIN"/>
    <property type="match status" value="1"/>
</dbReference>
<gene>
    <name evidence="1" type="ORF">S06H3_50054</name>
</gene>
<sequence length="103" mass="12178">MKRILLSVLVIFLILALTGCGQPFPGYDPYWVPEDDIIELVNYYWCCISEDWYWYAQNLCCVPYGDTFYQVEEYQNTLHPEGTVITYDPYYNWIHIDGDEAIA</sequence>
<reference evidence="1" key="1">
    <citation type="journal article" date="2014" name="Front. Microbiol.">
        <title>High frequency of phylogenetically diverse reductive dehalogenase-homologous genes in deep subseafloor sedimentary metagenomes.</title>
        <authorList>
            <person name="Kawai M."/>
            <person name="Futagami T."/>
            <person name="Toyoda A."/>
            <person name="Takaki Y."/>
            <person name="Nishi S."/>
            <person name="Hori S."/>
            <person name="Arai W."/>
            <person name="Tsubouchi T."/>
            <person name="Morono Y."/>
            <person name="Uchiyama I."/>
            <person name="Ito T."/>
            <person name="Fujiyama A."/>
            <person name="Inagaki F."/>
            <person name="Takami H."/>
        </authorList>
    </citation>
    <scope>NUCLEOTIDE SEQUENCE</scope>
    <source>
        <strain evidence="1">Expedition CK06-06</strain>
    </source>
</reference>
<evidence type="ECO:0000313" key="1">
    <source>
        <dbReference type="EMBL" id="GAI40106.1"/>
    </source>
</evidence>
<proteinExistence type="predicted"/>
<dbReference type="AlphaFoldDB" id="X1PCB3"/>
<dbReference type="EMBL" id="BARV01031655">
    <property type="protein sequence ID" value="GAI40106.1"/>
    <property type="molecule type" value="Genomic_DNA"/>
</dbReference>
<comment type="caution">
    <text evidence="1">The sequence shown here is derived from an EMBL/GenBank/DDBJ whole genome shotgun (WGS) entry which is preliminary data.</text>
</comment>
<organism evidence="1">
    <name type="scientific">marine sediment metagenome</name>
    <dbReference type="NCBI Taxonomy" id="412755"/>
    <lineage>
        <taxon>unclassified sequences</taxon>
        <taxon>metagenomes</taxon>
        <taxon>ecological metagenomes</taxon>
    </lineage>
</organism>
<accession>X1PCB3</accession>
<feature type="non-terminal residue" evidence="1">
    <location>
        <position position="103"/>
    </location>
</feature>
<protein>
    <submittedName>
        <fullName evidence="1">Uncharacterized protein</fullName>
    </submittedName>
</protein>
<name>X1PCB3_9ZZZZ</name>